<sequence>MLDTVNRLLRSMIFHTSEVEIYKLLLQKGGMTVSEIARELQLSTRIVRTRLKRMLEEGIVKRKLIQRGWVGYVYFAERPERVAEIIKLRLAKAIHTIDKEVKG</sequence>
<dbReference type="Pfam" id="PF13412">
    <property type="entry name" value="HTH_24"/>
    <property type="match status" value="1"/>
</dbReference>
<organism evidence="1 2">
    <name type="scientific">Archaeoglobus veneficus (strain DSM 11195 / SNP6)</name>
    <dbReference type="NCBI Taxonomy" id="693661"/>
    <lineage>
        <taxon>Archaea</taxon>
        <taxon>Methanobacteriati</taxon>
        <taxon>Methanobacteriota</taxon>
        <taxon>Archaeoglobi</taxon>
        <taxon>Archaeoglobales</taxon>
        <taxon>Archaeoglobaceae</taxon>
        <taxon>Archaeoglobus</taxon>
    </lineage>
</organism>
<accession>F2KQ63</accession>
<dbReference type="HOGENOM" id="CLU_173773_0_0_2"/>
<dbReference type="eggNOG" id="arCOG02243">
    <property type="taxonomic scope" value="Archaea"/>
</dbReference>
<reference evidence="1 2" key="1">
    <citation type="submission" date="2011-03" db="EMBL/GenBank/DDBJ databases">
        <title>The complete genome of Archaeoglobus veneficus SNP6.</title>
        <authorList>
            <consortium name="US DOE Joint Genome Institute (JGI-PGF)"/>
            <person name="Lucas S."/>
            <person name="Copeland A."/>
            <person name="Lapidus A."/>
            <person name="Bruce D."/>
            <person name="Goodwin L."/>
            <person name="Pitluck S."/>
            <person name="Kyrpides N."/>
            <person name="Mavromatis K."/>
            <person name="Pagani I."/>
            <person name="Ivanova N."/>
            <person name="Mikhailova N."/>
            <person name="Lu M."/>
            <person name="Detter J.C."/>
            <person name="Tapia R."/>
            <person name="Han C."/>
            <person name="Land M."/>
            <person name="Hauser L."/>
            <person name="Markowitz V."/>
            <person name="Cheng J.-F."/>
            <person name="Hugenholtz P."/>
            <person name="Woyke T."/>
            <person name="Wu D."/>
            <person name="Spring S."/>
            <person name="Brambilla E."/>
            <person name="Klenk H.-P."/>
            <person name="Eisen J.A."/>
        </authorList>
    </citation>
    <scope>NUCLEOTIDE SEQUENCE [LARGE SCALE GENOMIC DNA]</scope>
    <source>
        <strain>SNP6</strain>
    </source>
</reference>
<dbReference type="SUPFAM" id="SSF46785">
    <property type="entry name" value="Winged helix' DNA-binding domain"/>
    <property type="match status" value="1"/>
</dbReference>
<dbReference type="Proteomes" id="UP000008136">
    <property type="component" value="Chromosome"/>
</dbReference>
<keyword evidence="2" id="KW-1185">Reference proteome</keyword>
<name>F2KQ63_ARCVS</name>
<dbReference type="InterPro" id="IPR011991">
    <property type="entry name" value="ArsR-like_HTH"/>
</dbReference>
<evidence type="ECO:0000313" key="1">
    <source>
        <dbReference type="EMBL" id="AEA47666.1"/>
    </source>
</evidence>
<gene>
    <name evidence="1" type="ordered locus">Arcve_1666</name>
</gene>
<dbReference type="GeneID" id="10394792"/>
<dbReference type="OrthoDB" id="94698at2157"/>
<dbReference type="EMBL" id="CP002588">
    <property type="protein sequence ID" value="AEA47666.1"/>
    <property type="molecule type" value="Genomic_DNA"/>
</dbReference>
<protein>
    <submittedName>
        <fullName evidence="1">Transcriptional regulator, TrmB</fullName>
    </submittedName>
</protein>
<proteinExistence type="predicted"/>
<dbReference type="InterPro" id="IPR036390">
    <property type="entry name" value="WH_DNA-bd_sf"/>
</dbReference>
<evidence type="ECO:0000313" key="2">
    <source>
        <dbReference type="Proteomes" id="UP000008136"/>
    </source>
</evidence>
<dbReference type="KEGG" id="ave:Arcve_1666"/>
<dbReference type="STRING" id="693661.Arcve_1666"/>
<dbReference type="Gene3D" id="1.10.10.10">
    <property type="entry name" value="Winged helix-like DNA-binding domain superfamily/Winged helix DNA-binding domain"/>
    <property type="match status" value="1"/>
</dbReference>
<dbReference type="AlphaFoldDB" id="F2KQ63"/>
<dbReference type="CDD" id="cd00090">
    <property type="entry name" value="HTH_ARSR"/>
    <property type="match status" value="1"/>
</dbReference>
<dbReference type="InterPro" id="IPR036388">
    <property type="entry name" value="WH-like_DNA-bd_sf"/>
</dbReference>
<dbReference type="RefSeq" id="WP_013684322.1">
    <property type="nucleotide sequence ID" value="NC_015320.1"/>
</dbReference>